<keyword evidence="4" id="KW-0256">Endoplasmic reticulum</keyword>
<keyword evidence="2" id="KW-0813">Transport</keyword>
<sequence length="871" mass="98048">MWRVKLYLLFLFNVVAFGYDLGVTHKYSYETTTTLDEECIAENEGKVVGQRLTAKVHLTSVWQNPQNSEQELIKIEILNSKLWVPKKSSFVEYQSELDKITSKPSFILREKGSVNKIWDDSAETLVLRNLKRGIASLLEIRKKEKEVDVSGSCDVLYEVNKNNIRKRKSNCFHSKFDKSLTQPYGVRSMSTQHLLSTDCLLLDDKSNTLSKCSAVEYVKTISNVWRKPSLCVNARSQLTLDGTSKETTVYSNQNIENVIEEIKKSVSSNLVEDVIEALLPHQEQNSKNNLADNVKKYQEGLKQANLAKLKSALAFYKLLPSFRSATKDDIIKILQNKKFKPIQGQILDLIAASSNEDSVKATFEYYKDVTDYDEMLERFLISLSIIPRPKEYVMEEIKIFLESKKRDEKIRATLITTLGAVLKTYGMRYDIANNQVLEDYRTYLEKNLGECKDQSCIITALRGLRNAGFVRSIPLLLDYAQKGGKPALEAVLTIRSINDPEQIHLKSSESEKRLLNVFLQVGNKQDRSTRSIAAEILFDLKPKTEVLKGILSALSDQSDPEFATFLAAKIFKKADEDNEFKSRIFKLLPEKYISFYYSTSQKGSSSLFKKPLINSGDMNISYGIQMEMLEGNLLKRSVFNVNFEAPEVSNLLTVGMFGEGLASLAGGEEEEGATLHAGMELTLLGSSLRPYIFFTGTSELMGHAWSGTASTPTPALQGIFSFSDDERLIVLHNGMATQMQLRGVLSTDLSASVQISLWSQNSQSQVANAAALLMRGSVTVDSGLSSLQGAFQFSGQSIVNFNTDLVFSSSPFQMCLQMDHPDIALKYDNHRSLSISGSKYTLKQTKRRKRNIPSKSYALHERNNEQCRQLK</sequence>
<dbReference type="SUPFAM" id="SSF48431">
    <property type="entry name" value="Lipovitellin-phosvitin complex, superhelical domain"/>
    <property type="match status" value="1"/>
</dbReference>
<dbReference type="InterPro" id="IPR039988">
    <property type="entry name" value="MTTP"/>
</dbReference>
<feature type="domain" description="Vitellogenin" evidence="7">
    <location>
        <begin position="19"/>
        <end position="649"/>
    </location>
</feature>
<evidence type="ECO:0000259" key="7">
    <source>
        <dbReference type="PROSITE" id="PS51211"/>
    </source>
</evidence>
<protein>
    <submittedName>
        <fullName evidence="8">Microsomal triglyceride transfer protein large subunit</fullName>
    </submittedName>
</protein>
<dbReference type="OrthoDB" id="6426403at2759"/>
<feature type="chain" id="PRO_5014727372" evidence="6">
    <location>
        <begin position="19"/>
        <end position="871"/>
    </location>
</feature>
<dbReference type="AlphaFoldDB" id="A0A2L2Y3M5"/>
<dbReference type="GO" id="GO:0016323">
    <property type="term" value="C:basolateral plasma membrane"/>
    <property type="evidence" value="ECO:0007669"/>
    <property type="project" value="TreeGrafter"/>
</dbReference>
<dbReference type="Pfam" id="PF01347">
    <property type="entry name" value="Vitellogenin_N"/>
    <property type="match status" value="1"/>
</dbReference>
<evidence type="ECO:0000256" key="6">
    <source>
        <dbReference type="SAM" id="SignalP"/>
    </source>
</evidence>
<dbReference type="PANTHER" id="PTHR13024">
    <property type="entry name" value="MICROSOMAL TRIGLYCERIDE TRANSFER PROTEIN, LARGE SUBUNIT"/>
    <property type="match status" value="1"/>
</dbReference>
<dbReference type="InterPro" id="IPR015819">
    <property type="entry name" value="Lipid_transp_b-sht_shell"/>
</dbReference>
<dbReference type="Gene3D" id="1.25.10.20">
    <property type="entry name" value="Vitellinogen, superhelical"/>
    <property type="match status" value="1"/>
</dbReference>
<dbReference type="SMART" id="SM00638">
    <property type="entry name" value="LPD_N"/>
    <property type="match status" value="1"/>
</dbReference>
<accession>A0A2L2Y3M5</accession>
<dbReference type="GO" id="GO:0005548">
    <property type="term" value="F:phospholipid transporter activity"/>
    <property type="evidence" value="ECO:0007669"/>
    <property type="project" value="InterPro"/>
</dbReference>
<dbReference type="GO" id="GO:0008289">
    <property type="term" value="F:lipid binding"/>
    <property type="evidence" value="ECO:0007669"/>
    <property type="project" value="InterPro"/>
</dbReference>
<comment type="subcellular location">
    <subcellularLocation>
        <location evidence="1">Endoplasmic reticulum</location>
    </subcellularLocation>
</comment>
<name>A0A2L2Y3M5_PARTP</name>
<evidence type="ECO:0000256" key="5">
    <source>
        <dbReference type="PROSITE-ProRule" id="PRU00557"/>
    </source>
</evidence>
<evidence type="ECO:0000256" key="2">
    <source>
        <dbReference type="ARBA" id="ARBA00022448"/>
    </source>
</evidence>
<feature type="signal peptide" evidence="6">
    <location>
        <begin position="1"/>
        <end position="18"/>
    </location>
</feature>
<dbReference type="InterPro" id="IPR001747">
    <property type="entry name" value="Vitellogenin_N"/>
</dbReference>
<dbReference type="PROSITE" id="PS51211">
    <property type="entry name" value="VITELLOGENIN"/>
    <property type="match status" value="1"/>
</dbReference>
<keyword evidence="3 6" id="KW-0732">Signal</keyword>
<dbReference type="PANTHER" id="PTHR13024:SF0">
    <property type="entry name" value="MICROSOMAL TRIACYLGLYCEROL TRANSFER PROTEIN"/>
    <property type="match status" value="1"/>
</dbReference>
<comment type="caution">
    <text evidence="5">Lacks conserved residue(s) required for the propagation of feature annotation.</text>
</comment>
<dbReference type="GO" id="GO:0005794">
    <property type="term" value="C:Golgi apparatus"/>
    <property type="evidence" value="ECO:0007669"/>
    <property type="project" value="TreeGrafter"/>
</dbReference>
<dbReference type="GO" id="GO:0005783">
    <property type="term" value="C:endoplasmic reticulum"/>
    <property type="evidence" value="ECO:0007669"/>
    <property type="project" value="UniProtKB-SubCell"/>
</dbReference>
<proteinExistence type="evidence at transcript level"/>
<dbReference type="GO" id="GO:0042157">
    <property type="term" value="P:lipoprotein metabolic process"/>
    <property type="evidence" value="ECO:0007669"/>
    <property type="project" value="TreeGrafter"/>
</dbReference>
<dbReference type="InterPro" id="IPR045811">
    <property type="entry name" value="MTP_lip-bd"/>
</dbReference>
<dbReference type="SUPFAM" id="SSF56968">
    <property type="entry name" value="Lipovitellin-phosvitin complex, beta-sheet shell regions"/>
    <property type="match status" value="1"/>
</dbReference>
<dbReference type="Pfam" id="PF19444">
    <property type="entry name" value="MTP_lip_bd"/>
    <property type="match status" value="1"/>
</dbReference>
<evidence type="ECO:0000256" key="3">
    <source>
        <dbReference type="ARBA" id="ARBA00022729"/>
    </source>
</evidence>
<evidence type="ECO:0000256" key="1">
    <source>
        <dbReference type="ARBA" id="ARBA00004240"/>
    </source>
</evidence>
<dbReference type="InterPro" id="IPR011030">
    <property type="entry name" value="Lipovitellin_superhlx_dom"/>
</dbReference>
<reference evidence="8" key="1">
    <citation type="journal article" date="2016" name="Mol. Ecol. Resour.">
        <title>Evaluation of the impact of RNA preservation methods of spiders for de novo transcriptome assembly.</title>
        <authorList>
            <person name="Kono N."/>
            <person name="Nakamura H."/>
            <person name="Ito Y."/>
            <person name="Tomita M."/>
            <person name="Arakawa K."/>
        </authorList>
    </citation>
    <scope>NUCLEOTIDE SEQUENCE</scope>
    <source>
        <tissue evidence="8">Whole body</tissue>
    </source>
</reference>
<organism evidence="8">
    <name type="scientific">Parasteatoda tepidariorum</name>
    <name type="common">Common house spider</name>
    <name type="synonym">Achaearanea tepidariorum</name>
    <dbReference type="NCBI Taxonomy" id="114398"/>
    <lineage>
        <taxon>Eukaryota</taxon>
        <taxon>Metazoa</taxon>
        <taxon>Ecdysozoa</taxon>
        <taxon>Arthropoda</taxon>
        <taxon>Chelicerata</taxon>
        <taxon>Arachnida</taxon>
        <taxon>Araneae</taxon>
        <taxon>Araneomorphae</taxon>
        <taxon>Entelegynae</taxon>
        <taxon>Araneoidea</taxon>
        <taxon>Theridiidae</taxon>
        <taxon>Parasteatoda</taxon>
    </lineage>
</organism>
<evidence type="ECO:0000256" key="4">
    <source>
        <dbReference type="ARBA" id="ARBA00022824"/>
    </source>
</evidence>
<evidence type="ECO:0000313" key="8">
    <source>
        <dbReference type="EMBL" id="LAA02782.1"/>
    </source>
</evidence>
<dbReference type="EMBL" id="IAAA01004318">
    <property type="protein sequence ID" value="LAA02782.1"/>
    <property type="molecule type" value="mRNA"/>
</dbReference>